<keyword evidence="3" id="KW-1185">Reference proteome</keyword>
<feature type="signal peptide" evidence="1">
    <location>
        <begin position="1"/>
        <end position="19"/>
    </location>
</feature>
<evidence type="ECO:0000313" key="3">
    <source>
        <dbReference type="Proteomes" id="UP000094444"/>
    </source>
</evidence>
<dbReference type="EMBL" id="MAVT02000657">
    <property type="protein sequence ID" value="POS74269.1"/>
    <property type="molecule type" value="Genomic_DNA"/>
</dbReference>
<proteinExistence type="predicted"/>
<dbReference type="OrthoDB" id="5208302at2759"/>
<dbReference type="InParanoid" id="A0A2P5HVI8"/>
<dbReference type="AlphaFoldDB" id="A0A2P5HVI8"/>
<protein>
    <submittedName>
        <fullName evidence="2">Uncharacterized protein</fullName>
    </submittedName>
</protein>
<feature type="chain" id="PRO_5015158983" evidence="1">
    <location>
        <begin position="20"/>
        <end position="168"/>
    </location>
</feature>
<name>A0A2P5HVI8_DIAHE</name>
<evidence type="ECO:0000313" key="2">
    <source>
        <dbReference type="EMBL" id="POS74269.1"/>
    </source>
</evidence>
<reference evidence="2" key="1">
    <citation type="submission" date="2017-09" db="EMBL/GenBank/DDBJ databases">
        <title>Polyketide synthases of a Diaporthe helianthi virulent isolate.</title>
        <authorList>
            <person name="Baroncelli R."/>
        </authorList>
    </citation>
    <scope>NUCLEOTIDE SEQUENCE [LARGE SCALE GENOMIC DNA]</scope>
    <source>
        <strain evidence="2">7/96</strain>
    </source>
</reference>
<dbReference type="Proteomes" id="UP000094444">
    <property type="component" value="Unassembled WGS sequence"/>
</dbReference>
<keyword evidence="1" id="KW-0732">Signal</keyword>
<sequence>MVRLASALALLPLAASAAAQKLNSWPQRNYGGNGRATDNDINTTEEQKFPTVRFALLFNSWIKLSGFYIQSSGDFITDYEVTALIGPVGLPRLLDVGQVCGATGNFTFVPLVNPQDGSPVWSDTLFIEVSAARGNSSTAIINEIWPIFPGDEIFDPENTSPCPVTTTS</sequence>
<gene>
    <name evidence="2" type="ORF">DHEL01_v207332</name>
</gene>
<accession>A0A2P5HVI8</accession>
<comment type="caution">
    <text evidence="2">The sequence shown here is derived from an EMBL/GenBank/DDBJ whole genome shotgun (WGS) entry which is preliminary data.</text>
</comment>
<evidence type="ECO:0000256" key="1">
    <source>
        <dbReference type="SAM" id="SignalP"/>
    </source>
</evidence>
<organism evidence="2 3">
    <name type="scientific">Diaporthe helianthi</name>
    <dbReference type="NCBI Taxonomy" id="158607"/>
    <lineage>
        <taxon>Eukaryota</taxon>
        <taxon>Fungi</taxon>
        <taxon>Dikarya</taxon>
        <taxon>Ascomycota</taxon>
        <taxon>Pezizomycotina</taxon>
        <taxon>Sordariomycetes</taxon>
        <taxon>Sordariomycetidae</taxon>
        <taxon>Diaporthales</taxon>
        <taxon>Diaporthaceae</taxon>
        <taxon>Diaporthe</taxon>
    </lineage>
</organism>